<evidence type="ECO:0000313" key="2">
    <source>
        <dbReference type="Proteomes" id="UP000308600"/>
    </source>
</evidence>
<dbReference type="Proteomes" id="UP000308600">
    <property type="component" value="Unassembled WGS sequence"/>
</dbReference>
<organism evidence="1 2">
    <name type="scientific">Pluteus cervinus</name>
    <dbReference type="NCBI Taxonomy" id="181527"/>
    <lineage>
        <taxon>Eukaryota</taxon>
        <taxon>Fungi</taxon>
        <taxon>Dikarya</taxon>
        <taxon>Basidiomycota</taxon>
        <taxon>Agaricomycotina</taxon>
        <taxon>Agaricomycetes</taxon>
        <taxon>Agaricomycetidae</taxon>
        <taxon>Agaricales</taxon>
        <taxon>Pluteineae</taxon>
        <taxon>Pluteaceae</taxon>
        <taxon>Pluteus</taxon>
    </lineage>
</organism>
<proteinExistence type="predicted"/>
<evidence type="ECO:0000313" key="1">
    <source>
        <dbReference type="EMBL" id="TFK68726.1"/>
    </source>
</evidence>
<dbReference type="EMBL" id="ML208345">
    <property type="protein sequence ID" value="TFK68726.1"/>
    <property type="molecule type" value="Genomic_DNA"/>
</dbReference>
<sequence length="612" mass="70049">MNINKTINSRLESLEYTEQPDSLWLSLPCANLIDGGSGQVAHCSQPATLFCSKCRLVKYCSKKCQNSHWKEHKKACNHPLRSPAWKPAWEVEGREPSFVIDDPPANIMEQQNTFGRKTYLWENTPAADYLQLRKNEGSAAVDQDLKLCFAASGDIRNLIKTVNGLPENYRGKCDIYFNDKEPLVTNHNLVALFALLNPDIPLDRAVDLAIHLTYSSALTPAMARDFYQCITAIYANPPSSLCWSGELPTRGLGKLRFTQLTTDTLDILQTYLSNYPLRDALQGMREIMMSPQRVDYRHKHMLVLKSEHRLPYEYYRNMGIISPFSVDTTTFTEPNRTIFDQEGRWLSMDSTNPLYGWHMTDVCASSKKYNIDVADIYGCFFYYLKDEFEKFAKRVQNCNVNIYITQFEAHTLSKMIRSWTNQGGNISQTVLNIFDRIDTSNIIDYVGIEPILDDWGPLLNRRNPHAVLSAASMNWYVRDPDAQALNQPDFVKSKLQELMKLLGISYQSPSRGNPEKLQYGVTYNLMLSIGMLHDDGVPFQAYLGQEHAESAARQNKLQIRQRRRIRPKRLGHRFADGDKMPTYTPARVYDVFTLGGGEPEIRFLEFENLSAS</sequence>
<accession>A0ACD3AT36</accession>
<keyword evidence="2" id="KW-1185">Reference proteome</keyword>
<name>A0ACD3AT36_9AGAR</name>
<gene>
    <name evidence="1" type="ORF">BDN72DRAFT_841402</name>
</gene>
<protein>
    <submittedName>
        <fullName evidence="1">Uncharacterized protein</fullName>
    </submittedName>
</protein>
<reference evidence="1 2" key="1">
    <citation type="journal article" date="2019" name="Nat. Ecol. Evol.">
        <title>Megaphylogeny resolves global patterns of mushroom evolution.</title>
        <authorList>
            <person name="Varga T."/>
            <person name="Krizsan K."/>
            <person name="Foldi C."/>
            <person name="Dima B."/>
            <person name="Sanchez-Garcia M."/>
            <person name="Sanchez-Ramirez S."/>
            <person name="Szollosi G.J."/>
            <person name="Szarkandi J.G."/>
            <person name="Papp V."/>
            <person name="Albert L."/>
            <person name="Andreopoulos W."/>
            <person name="Angelini C."/>
            <person name="Antonin V."/>
            <person name="Barry K.W."/>
            <person name="Bougher N.L."/>
            <person name="Buchanan P."/>
            <person name="Buyck B."/>
            <person name="Bense V."/>
            <person name="Catcheside P."/>
            <person name="Chovatia M."/>
            <person name="Cooper J."/>
            <person name="Damon W."/>
            <person name="Desjardin D."/>
            <person name="Finy P."/>
            <person name="Geml J."/>
            <person name="Haridas S."/>
            <person name="Hughes K."/>
            <person name="Justo A."/>
            <person name="Karasinski D."/>
            <person name="Kautmanova I."/>
            <person name="Kiss B."/>
            <person name="Kocsube S."/>
            <person name="Kotiranta H."/>
            <person name="LaButti K.M."/>
            <person name="Lechner B.E."/>
            <person name="Liimatainen K."/>
            <person name="Lipzen A."/>
            <person name="Lukacs Z."/>
            <person name="Mihaltcheva S."/>
            <person name="Morgado L.N."/>
            <person name="Niskanen T."/>
            <person name="Noordeloos M.E."/>
            <person name="Ohm R.A."/>
            <person name="Ortiz-Santana B."/>
            <person name="Ovrebo C."/>
            <person name="Racz N."/>
            <person name="Riley R."/>
            <person name="Savchenko A."/>
            <person name="Shiryaev A."/>
            <person name="Soop K."/>
            <person name="Spirin V."/>
            <person name="Szebenyi C."/>
            <person name="Tomsovsky M."/>
            <person name="Tulloss R.E."/>
            <person name="Uehling J."/>
            <person name="Grigoriev I.V."/>
            <person name="Vagvolgyi C."/>
            <person name="Papp T."/>
            <person name="Martin F.M."/>
            <person name="Miettinen O."/>
            <person name="Hibbett D.S."/>
            <person name="Nagy L.G."/>
        </authorList>
    </citation>
    <scope>NUCLEOTIDE SEQUENCE [LARGE SCALE GENOMIC DNA]</scope>
    <source>
        <strain evidence="1 2">NL-1719</strain>
    </source>
</reference>